<evidence type="ECO:0000313" key="1">
    <source>
        <dbReference type="EMBL" id="GHO97393.1"/>
    </source>
</evidence>
<dbReference type="AlphaFoldDB" id="A0A8J3IRR1"/>
<dbReference type="EMBL" id="BNJK01000001">
    <property type="protein sequence ID" value="GHO97393.1"/>
    <property type="molecule type" value="Genomic_DNA"/>
</dbReference>
<keyword evidence="2" id="KW-1185">Reference proteome</keyword>
<proteinExistence type="predicted"/>
<comment type="caution">
    <text evidence="1">The sequence shown here is derived from an EMBL/GenBank/DDBJ whole genome shotgun (WGS) entry which is preliminary data.</text>
</comment>
<reference evidence="1" key="1">
    <citation type="submission" date="2020-10" db="EMBL/GenBank/DDBJ databases">
        <title>Taxonomic study of unclassified bacteria belonging to the class Ktedonobacteria.</title>
        <authorList>
            <person name="Yabe S."/>
            <person name="Wang C.M."/>
            <person name="Zheng Y."/>
            <person name="Sakai Y."/>
            <person name="Cavaletti L."/>
            <person name="Monciardini P."/>
            <person name="Donadio S."/>
        </authorList>
    </citation>
    <scope>NUCLEOTIDE SEQUENCE</scope>
    <source>
        <strain evidence="1">ID150040</strain>
    </source>
</reference>
<accession>A0A8J3IRR1</accession>
<gene>
    <name evidence="1" type="ORF">KSF_074410</name>
</gene>
<name>A0A8J3IRR1_9CHLR</name>
<sequence>MSSCTSRGYFIDNGTSCFTYDQLFFRQSCHSAQIGIFQGLGPFKVCPTEISVSEISTSEVGLRDIDIWENGAAEVGTSEIDTPKNGSAEVGFAQNRFAKVGTCKVGICEDSPSQVGFTENGSAEIGMGEIRSYSWMLFSPLVPLLNAVLKYLKLLLICHRCLLRWFIFLLDKRANPLHLRHHGDVSLKRGGISCR</sequence>
<protein>
    <submittedName>
        <fullName evidence="1">Uncharacterized protein</fullName>
    </submittedName>
</protein>
<organism evidence="1 2">
    <name type="scientific">Reticulibacter mediterranei</name>
    <dbReference type="NCBI Taxonomy" id="2778369"/>
    <lineage>
        <taxon>Bacteria</taxon>
        <taxon>Bacillati</taxon>
        <taxon>Chloroflexota</taxon>
        <taxon>Ktedonobacteria</taxon>
        <taxon>Ktedonobacterales</taxon>
        <taxon>Reticulibacteraceae</taxon>
        <taxon>Reticulibacter</taxon>
    </lineage>
</organism>
<evidence type="ECO:0000313" key="2">
    <source>
        <dbReference type="Proteomes" id="UP000597444"/>
    </source>
</evidence>
<dbReference type="Proteomes" id="UP000597444">
    <property type="component" value="Unassembled WGS sequence"/>
</dbReference>